<dbReference type="InterPro" id="IPR016181">
    <property type="entry name" value="Acyl_CoA_acyltransferase"/>
</dbReference>
<evidence type="ECO:0000256" key="2">
    <source>
        <dbReference type="ARBA" id="ARBA00022516"/>
    </source>
</evidence>
<dbReference type="Gene3D" id="3.40.630.30">
    <property type="match status" value="1"/>
</dbReference>
<evidence type="ECO:0000256" key="5">
    <source>
        <dbReference type="ARBA" id="ARBA00023315"/>
    </source>
</evidence>
<evidence type="ECO:0000256" key="10">
    <source>
        <dbReference type="ARBA" id="ARBA00047785"/>
    </source>
</evidence>
<comment type="caution">
    <text evidence="11">The sequence shown here is derived from an EMBL/GenBank/DDBJ whole genome shotgun (WGS) entry which is preliminary data.</text>
</comment>
<dbReference type="Pfam" id="PF13444">
    <property type="entry name" value="Acetyltransf_5"/>
    <property type="match status" value="1"/>
</dbReference>
<organism evidence="11 12">
    <name type="scientific">Sneathiella chungangensis</name>
    <dbReference type="NCBI Taxonomy" id="1418234"/>
    <lineage>
        <taxon>Bacteria</taxon>
        <taxon>Pseudomonadati</taxon>
        <taxon>Pseudomonadota</taxon>
        <taxon>Alphaproteobacteria</taxon>
        <taxon>Sneathiellales</taxon>
        <taxon>Sneathiellaceae</taxon>
        <taxon>Sneathiella</taxon>
    </lineage>
</organism>
<dbReference type="OrthoDB" id="9787072at2"/>
<evidence type="ECO:0000256" key="8">
    <source>
        <dbReference type="ARBA" id="ARBA00039866"/>
    </source>
</evidence>
<evidence type="ECO:0000313" key="11">
    <source>
        <dbReference type="EMBL" id="MZR21943.1"/>
    </source>
</evidence>
<evidence type="ECO:0000256" key="9">
    <source>
        <dbReference type="ARBA" id="ARBA00045724"/>
    </source>
</evidence>
<evidence type="ECO:0000256" key="6">
    <source>
        <dbReference type="ARBA" id="ARBA00038095"/>
    </source>
</evidence>
<dbReference type="SUPFAM" id="SSF55729">
    <property type="entry name" value="Acyl-CoA N-acyltransferases (Nat)"/>
    <property type="match status" value="1"/>
</dbReference>
<comment type="catalytic activity">
    <reaction evidence="10">
        <text>a (3R)-hydroxyacyl-[ACP] + L-ornithine = a lyso-ornithine lipid + holo-[ACP] + H(+)</text>
        <dbReference type="Rhea" id="RHEA:20633"/>
        <dbReference type="Rhea" id="RHEA-COMP:9685"/>
        <dbReference type="Rhea" id="RHEA-COMP:9945"/>
        <dbReference type="ChEBI" id="CHEBI:15378"/>
        <dbReference type="ChEBI" id="CHEBI:46911"/>
        <dbReference type="ChEBI" id="CHEBI:64479"/>
        <dbReference type="ChEBI" id="CHEBI:78827"/>
        <dbReference type="ChEBI" id="CHEBI:138482"/>
        <dbReference type="EC" id="2.3.2.30"/>
    </reaction>
    <physiologicalReaction direction="left-to-right" evidence="10">
        <dbReference type="Rhea" id="RHEA:20634"/>
    </physiologicalReaction>
</comment>
<dbReference type="GO" id="GO:0043810">
    <property type="term" value="F:ornithine-acyl [acyl carrier protein] N-acyltransferase activity"/>
    <property type="evidence" value="ECO:0007669"/>
    <property type="project" value="UniProtKB-EC"/>
</dbReference>
<dbReference type="InterPro" id="IPR052351">
    <property type="entry name" value="Ornithine_N-alpha-AT"/>
</dbReference>
<evidence type="ECO:0000313" key="12">
    <source>
        <dbReference type="Proteomes" id="UP000445696"/>
    </source>
</evidence>
<dbReference type="PANTHER" id="PTHR37323">
    <property type="entry name" value="GCN5-RELATED N-ACETYLTRANSFERASE"/>
    <property type="match status" value="1"/>
</dbReference>
<comment type="similarity">
    <text evidence="6">Belongs to the acetyltransferase family. OlsB subfamily.</text>
</comment>
<dbReference type="Proteomes" id="UP000445696">
    <property type="component" value="Unassembled WGS sequence"/>
</dbReference>
<dbReference type="PANTHER" id="PTHR37323:SF1">
    <property type="entry name" value="L-ORNITHINE N(ALPHA)-ACYLTRANSFERASE"/>
    <property type="match status" value="1"/>
</dbReference>
<evidence type="ECO:0000256" key="3">
    <source>
        <dbReference type="ARBA" id="ARBA00022679"/>
    </source>
</evidence>
<comment type="pathway">
    <text evidence="1">Lipid metabolism.</text>
</comment>
<dbReference type="EC" id="2.3.2.30" evidence="7"/>
<keyword evidence="5" id="KW-0012">Acyltransferase</keyword>
<name>A0A845MD34_9PROT</name>
<comment type="function">
    <text evidence="9">Catalyzes the first step in the biosynthesis of ornithine lipids, which are phosphorus-free membrane lipids. Catalyzes the 3-hydroxyacyl-acyl carrier protein-dependent acylation of ornithine to form lyso-ornithine lipid (LOL).</text>
</comment>
<gene>
    <name evidence="11" type="ORF">GQF03_06335</name>
</gene>
<keyword evidence="3 11" id="KW-0808">Transferase</keyword>
<accession>A0A845MD34</accession>
<protein>
    <recommendedName>
        <fullName evidence="8">L-ornithine N(alpha)-acyltransferase</fullName>
        <ecNumber evidence="7">2.3.2.30</ecNumber>
    </recommendedName>
</protein>
<evidence type="ECO:0000256" key="7">
    <source>
        <dbReference type="ARBA" id="ARBA00039058"/>
    </source>
</evidence>
<keyword evidence="2" id="KW-0444">Lipid biosynthesis</keyword>
<dbReference type="EMBL" id="WTVA01000002">
    <property type="protein sequence ID" value="MZR21943.1"/>
    <property type="molecule type" value="Genomic_DNA"/>
</dbReference>
<dbReference type="AlphaFoldDB" id="A0A845MD34"/>
<keyword evidence="12" id="KW-1185">Reference proteome</keyword>
<proteinExistence type="inferred from homology"/>
<reference evidence="11 12" key="1">
    <citation type="journal article" date="2014" name="Int. J. Syst. Evol. Microbiol.">
        <title>Sneathiella chungangensis sp. nov., isolated from a marine sand, and emended description of the genus Sneathiella.</title>
        <authorList>
            <person name="Siamphan C."/>
            <person name="Kim H."/>
            <person name="Lee J.S."/>
            <person name="Kim W."/>
        </authorList>
    </citation>
    <scope>NUCLEOTIDE SEQUENCE [LARGE SCALE GENOMIC DNA]</scope>
    <source>
        <strain evidence="11 12">KCTC 32476</strain>
    </source>
</reference>
<dbReference type="GO" id="GO:0006629">
    <property type="term" value="P:lipid metabolic process"/>
    <property type="evidence" value="ECO:0007669"/>
    <property type="project" value="UniProtKB-KW"/>
</dbReference>
<evidence type="ECO:0000256" key="4">
    <source>
        <dbReference type="ARBA" id="ARBA00023098"/>
    </source>
</evidence>
<keyword evidence="4" id="KW-0443">Lipid metabolism</keyword>
<evidence type="ECO:0000256" key="1">
    <source>
        <dbReference type="ARBA" id="ARBA00005189"/>
    </source>
</evidence>
<sequence>MQECILEPLRFNNLELRLAHNATDIDAAQALRYRIFYEEMGATPSPFCLEKARDVDRFDEICDHLLVVDLEKSTPAKPHVVGTYRFLRSSVARKHGGFYSESEFDLGHLKIFPGEIMELGRSCIDAAYRRRGAMQLLWRGIAAYIHIHEVQVMFGCGSIHGTDLEEHARVLSYLHHYHKAPGHLRPRALDEIYIPMKMMKRKEVDIELAQRQLPPLLKGYLRLGGYIGDGAVIDRQFNTIDVCVIVETENVTGKYIRHFSRDRKGKVAGAVATGNPVQIYS</sequence>